<organism evidence="1 2">
    <name type="scientific">Erythrobacter crassostreae</name>
    <dbReference type="NCBI Taxonomy" id="2828328"/>
    <lineage>
        <taxon>Bacteria</taxon>
        <taxon>Pseudomonadati</taxon>
        <taxon>Pseudomonadota</taxon>
        <taxon>Alphaproteobacteria</taxon>
        <taxon>Sphingomonadales</taxon>
        <taxon>Erythrobacteraceae</taxon>
        <taxon>Erythrobacter/Porphyrobacter group</taxon>
        <taxon>Erythrobacter</taxon>
    </lineage>
</organism>
<dbReference type="AlphaFoldDB" id="A0A9X1F1P1"/>
<reference evidence="1" key="1">
    <citation type="submission" date="2021-04" db="EMBL/GenBank/DDBJ databases">
        <authorList>
            <person name="Pira H."/>
            <person name="Risdian C."/>
            <person name="Wink J."/>
        </authorList>
    </citation>
    <scope>NUCLEOTIDE SEQUENCE</scope>
    <source>
        <strain evidence="1">WH158</strain>
    </source>
</reference>
<dbReference type="InterPro" id="IPR052404">
    <property type="entry name" value="SPP1-like_terminase"/>
</dbReference>
<evidence type="ECO:0000313" key="1">
    <source>
        <dbReference type="EMBL" id="MBV7258672.1"/>
    </source>
</evidence>
<protein>
    <submittedName>
        <fullName evidence="1">Terminase small subunit</fullName>
    </submittedName>
</protein>
<comment type="caution">
    <text evidence="1">The sequence shown here is derived from an EMBL/GenBank/DDBJ whole genome shotgun (WGS) entry which is preliminary data.</text>
</comment>
<name>A0A9X1F1P1_9SPHN</name>
<dbReference type="GO" id="GO:0051276">
    <property type="term" value="P:chromosome organization"/>
    <property type="evidence" value="ECO:0007669"/>
    <property type="project" value="InterPro"/>
</dbReference>
<dbReference type="PANTHER" id="PTHR41328">
    <property type="entry name" value="TERMINASE SMALL SUBUNIT-RELATED"/>
    <property type="match status" value="1"/>
</dbReference>
<dbReference type="Proteomes" id="UP001138681">
    <property type="component" value="Unassembled WGS sequence"/>
</dbReference>
<proteinExistence type="predicted"/>
<accession>A0A9X1F1P1</accession>
<dbReference type="Pfam" id="PF03592">
    <property type="entry name" value="Terminase_2"/>
    <property type="match status" value="1"/>
</dbReference>
<dbReference type="EMBL" id="JAGSPC010000001">
    <property type="protein sequence ID" value="MBV7258672.1"/>
    <property type="molecule type" value="Genomic_DNA"/>
</dbReference>
<gene>
    <name evidence="1" type="ORF">KCG46_03655</name>
</gene>
<evidence type="ECO:0000313" key="2">
    <source>
        <dbReference type="Proteomes" id="UP001138681"/>
    </source>
</evidence>
<sequence>MTPKQEAFVREYLVDLNATQAAIRAGYSKRTAHVIGHENLTKPEIAAAIEVAMNDRAKRTEITADYVLEGIRDTIERCRGEDDAFNPAQALKGFELLG</sequence>
<keyword evidence="2" id="KW-1185">Reference proteome</keyword>
<dbReference type="PANTHER" id="PTHR41328:SF2">
    <property type="entry name" value="TERMINASE SMALL SUBUNIT"/>
    <property type="match status" value="1"/>
</dbReference>
<dbReference type="InterPro" id="IPR005335">
    <property type="entry name" value="Terminase_ssu"/>
</dbReference>